<dbReference type="Proteomes" id="UP000053797">
    <property type="component" value="Unassembled WGS sequence"/>
</dbReference>
<evidence type="ECO:0000313" key="4">
    <source>
        <dbReference type="Proteomes" id="UP000053797"/>
    </source>
</evidence>
<proteinExistence type="inferred from homology"/>
<feature type="domain" description="Calcineurin-like phosphoesterase" evidence="2">
    <location>
        <begin position="1"/>
        <end position="176"/>
    </location>
</feature>
<dbReference type="OrthoDB" id="2351901at2"/>
<reference evidence="3 4" key="1">
    <citation type="journal article" date="2015" name="Int. J. Syst. Evol. Microbiol.">
        <title>Exiguobacterium enclense sp. nov., isolated from sediment.</title>
        <authorList>
            <person name="Dastager S.G."/>
            <person name="Mawlankar R."/>
            <person name="Sonalkar V.V."/>
            <person name="Thorat M.N."/>
            <person name="Mual P."/>
            <person name="Verma A."/>
            <person name="Krishnamurthi S."/>
            <person name="Tang S.K."/>
            <person name="Li W.J."/>
        </authorList>
    </citation>
    <scope>NUCLEOTIDE SEQUENCE [LARGE SCALE GENOMIC DNA]</scope>
    <source>
        <strain evidence="3 4">NIO-1109</strain>
    </source>
</reference>
<gene>
    <name evidence="3" type="ORF">AS033_12540</name>
</gene>
<dbReference type="InterPro" id="IPR029052">
    <property type="entry name" value="Metallo-depent_PP-like"/>
</dbReference>
<dbReference type="Pfam" id="PF12850">
    <property type="entry name" value="Metallophos_2"/>
    <property type="match status" value="1"/>
</dbReference>
<dbReference type="RefSeq" id="WP_058265681.1">
    <property type="nucleotide sequence ID" value="NZ_FMYN01000004.1"/>
</dbReference>
<dbReference type="Gene3D" id="3.60.21.10">
    <property type="match status" value="1"/>
</dbReference>
<comment type="caution">
    <text evidence="3">The sequence shown here is derived from an EMBL/GenBank/DDBJ whole genome shotgun (WGS) entry which is preliminary data.</text>
</comment>
<protein>
    <recommendedName>
        <fullName evidence="2">Calcineurin-like phosphoesterase domain-containing protein</fullName>
    </recommendedName>
</protein>
<dbReference type="SUPFAM" id="SSF56300">
    <property type="entry name" value="Metallo-dependent phosphatases"/>
    <property type="match status" value="1"/>
</dbReference>
<evidence type="ECO:0000256" key="1">
    <source>
        <dbReference type="ARBA" id="ARBA00008950"/>
    </source>
</evidence>
<comment type="similarity">
    <text evidence="1">Belongs to the metallophosphoesterase superfamily. YfcE family.</text>
</comment>
<accession>A0A0V8GDX9</accession>
<dbReference type="InterPro" id="IPR024654">
    <property type="entry name" value="Calcineurin-like_PHP_lpxH"/>
</dbReference>
<sequence>MRYALFADLHSSVADTAAVLANIRRLAPDAHLFCLGDVHECHVGKKRAKRYSFESLSLVVTLDDDFLKLIDFKTLLGNQEERILSLVPPHLSPVIDALRDCPRKQRIEGALLIHGDQLSWSRDFLPDLSQQREPLLFFGHSHIRGLFRNGIAKPSPLGQTLSIKGGRYAVNLGPVMFEREWCLYDSEQQTIVFYQAK</sequence>
<name>A0A0V8GDX9_9BACL</name>
<dbReference type="EMBL" id="LNQL01000004">
    <property type="protein sequence ID" value="KSU48443.1"/>
    <property type="molecule type" value="Genomic_DNA"/>
</dbReference>
<organism evidence="3 4">
    <name type="scientific">Exiguobacterium indicum</name>
    <dbReference type="NCBI Taxonomy" id="296995"/>
    <lineage>
        <taxon>Bacteria</taxon>
        <taxon>Bacillati</taxon>
        <taxon>Bacillota</taxon>
        <taxon>Bacilli</taxon>
        <taxon>Bacillales</taxon>
        <taxon>Bacillales Family XII. Incertae Sedis</taxon>
        <taxon>Exiguobacterium</taxon>
    </lineage>
</organism>
<evidence type="ECO:0000313" key="3">
    <source>
        <dbReference type="EMBL" id="KSU48443.1"/>
    </source>
</evidence>
<evidence type="ECO:0000259" key="2">
    <source>
        <dbReference type="Pfam" id="PF12850"/>
    </source>
</evidence>
<dbReference type="AlphaFoldDB" id="A0A0V8GDX9"/>